<evidence type="ECO:0000313" key="3">
    <source>
        <dbReference type="RefSeq" id="XP_021839385.2"/>
    </source>
</evidence>
<dbReference type="RefSeq" id="XP_021839385.2">
    <property type="nucleotide sequence ID" value="XM_021983693.2"/>
</dbReference>
<organism evidence="2 3">
    <name type="scientific">Spinacia oleracea</name>
    <name type="common">Spinach</name>
    <dbReference type="NCBI Taxonomy" id="3562"/>
    <lineage>
        <taxon>Eukaryota</taxon>
        <taxon>Viridiplantae</taxon>
        <taxon>Streptophyta</taxon>
        <taxon>Embryophyta</taxon>
        <taxon>Tracheophyta</taxon>
        <taxon>Spermatophyta</taxon>
        <taxon>Magnoliopsida</taxon>
        <taxon>eudicotyledons</taxon>
        <taxon>Gunneridae</taxon>
        <taxon>Pentapetalae</taxon>
        <taxon>Caryophyllales</taxon>
        <taxon>Chenopodiaceae</taxon>
        <taxon>Chenopodioideae</taxon>
        <taxon>Anserineae</taxon>
        <taxon>Spinacia</taxon>
    </lineage>
</organism>
<evidence type="ECO:0000256" key="1">
    <source>
        <dbReference type="ARBA" id="ARBA00022679"/>
    </source>
</evidence>
<dbReference type="GO" id="GO:0016747">
    <property type="term" value="F:acyltransferase activity, transferring groups other than amino-acyl groups"/>
    <property type="evidence" value="ECO:0000318"/>
    <property type="project" value="GO_Central"/>
</dbReference>
<dbReference type="InterPro" id="IPR023213">
    <property type="entry name" value="CAT-like_dom_sf"/>
</dbReference>
<dbReference type="PANTHER" id="PTHR31896:SF12">
    <property type="entry name" value="HXXXD-TYPE ACYL-TRANSFERASE FAMILY PROTEIN"/>
    <property type="match status" value="1"/>
</dbReference>
<reference evidence="2" key="1">
    <citation type="journal article" date="2021" name="Nat. Commun.">
        <title>Genomic analyses provide insights into spinach domestication and the genetic basis of agronomic traits.</title>
        <authorList>
            <person name="Cai X."/>
            <person name="Sun X."/>
            <person name="Xu C."/>
            <person name="Sun H."/>
            <person name="Wang X."/>
            <person name="Ge C."/>
            <person name="Zhang Z."/>
            <person name="Wang Q."/>
            <person name="Fei Z."/>
            <person name="Jiao C."/>
            <person name="Wang Q."/>
        </authorList>
    </citation>
    <scope>NUCLEOTIDE SEQUENCE [LARGE SCALE GENOMIC DNA]</scope>
    <source>
        <strain evidence="2">cv. Varoflay</strain>
    </source>
</reference>
<dbReference type="KEGG" id="soe:110779162"/>
<dbReference type="AlphaFoldDB" id="A0A9R0JM73"/>
<proteinExistence type="predicted"/>
<dbReference type="PANTHER" id="PTHR31896">
    <property type="entry name" value="FAMILY REGULATORY PROTEIN, PUTATIVE (AFU_ORTHOLOGUE AFUA_3G14730)-RELATED"/>
    <property type="match status" value="1"/>
</dbReference>
<sequence>MEFWRVKEISKWFVKPKYSVSESKKPYHLGPLDLAMLSFHYIQNGLLFSKPSHLNGHEFSIDSFLESLKESLSHTLIHFYPLAGQLVIQVDEAKHECCVFVDCNKGPGAQFSHATALDITVADVLSPNNDIPLIVASFFYYNEPEVAVNYDGHFKPLLSVQVTELLDGVFIACSINHAIADGTAYWHFWNVWSEIHRAKDKGYLIPVSRLPIHNRWFPDGCVLPITLPFTRPEEFIRRFDTPQLREKVFHFSSDSINTIRAKANKESTGSSMMISTFQALSALVWRSIVRANCLPHDQILYNYMFASNRHRLNPPLPQNYFGTCIKGITTKTTAGELLKNNLGWAALLLHQSVVSLTDKAVREFVKEWLESPYCYHHRDLHDYNTVAMEHSPRFNMYGNEFGIGKPIAVRGGRGNKAVGVVNAYPGYQGTGSVDLEICLPPDSMRALQTDQEFMAAVSSPPKLIL</sequence>
<dbReference type="Gene3D" id="3.30.559.10">
    <property type="entry name" value="Chloramphenicol acetyltransferase-like domain"/>
    <property type="match status" value="2"/>
</dbReference>
<protein>
    <submittedName>
        <fullName evidence="3">Uncharacterized acetyltransferase At3g50280-like</fullName>
    </submittedName>
</protein>
<dbReference type="Pfam" id="PF02458">
    <property type="entry name" value="Transferase"/>
    <property type="match status" value="1"/>
</dbReference>
<name>A0A9R0JM73_SPIOL</name>
<evidence type="ECO:0000313" key="2">
    <source>
        <dbReference type="Proteomes" id="UP000813463"/>
    </source>
</evidence>
<keyword evidence="1" id="KW-0808">Transferase</keyword>
<dbReference type="GO" id="GO:0005737">
    <property type="term" value="C:cytoplasm"/>
    <property type="evidence" value="ECO:0000318"/>
    <property type="project" value="GO_Central"/>
</dbReference>
<dbReference type="Proteomes" id="UP000813463">
    <property type="component" value="Chromosome 5"/>
</dbReference>
<gene>
    <name evidence="3" type="primary">LOC110779162</name>
</gene>
<reference evidence="3" key="2">
    <citation type="submission" date="2025-08" db="UniProtKB">
        <authorList>
            <consortium name="RefSeq"/>
        </authorList>
    </citation>
    <scope>IDENTIFICATION</scope>
    <source>
        <tissue evidence="3">Leaf</tissue>
    </source>
</reference>
<dbReference type="GeneID" id="110779162"/>
<dbReference type="InterPro" id="IPR051283">
    <property type="entry name" value="Sec_Metabolite_Acyltrans"/>
</dbReference>
<keyword evidence="2" id="KW-1185">Reference proteome</keyword>
<accession>A0A9R0JM73</accession>